<dbReference type="SUPFAM" id="SSF54001">
    <property type="entry name" value="Cysteine proteinases"/>
    <property type="match status" value="1"/>
</dbReference>
<feature type="non-terminal residue" evidence="1">
    <location>
        <position position="53"/>
    </location>
</feature>
<sequence>AELKAFREGKQTNVVQCQECGYESQTHNPMTDVTVDLKGTLMHSLQSYIGVER</sequence>
<dbReference type="Gene3D" id="3.90.70.10">
    <property type="entry name" value="Cysteine proteinases"/>
    <property type="match status" value="1"/>
</dbReference>
<accession>A0A391NVD0</accession>
<dbReference type="Proteomes" id="UP000265618">
    <property type="component" value="Unassembled WGS sequence"/>
</dbReference>
<protein>
    <submittedName>
        <fullName evidence="1">Uncharacterized protein</fullName>
    </submittedName>
</protein>
<dbReference type="AlphaFoldDB" id="A0A391NVD0"/>
<name>A0A391NVD0_9EUKA</name>
<feature type="non-terminal residue" evidence="1">
    <location>
        <position position="1"/>
    </location>
</feature>
<dbReference type="OrthoDB" id="420187at2759"/>
<evidence type="ECO:0000313" key="2">
    <source>
        <dbReference type="Proteomes" id="UP000265618"/>
    </source>
</evidence>
<keyword evidence="2" id="KW-1185">Reference proteome</keyword>
<evidence type="ECO:0000313" key="1">
    <source>
        <dbReference type="EMBL" id="GCA65101.1"/>
    </source>
</evidence>
<proteinExistence type="predicted"/>
<comment type="caution">
    <text evidence="1">The sequence shown here is derived from an EMBL/GenBank/DDBJ whole genome shotgun (WGS) entry which is preliminary data.</text>
</comment>
<dbReference type="EMBL" id="BDIP01009775">
    <property type="protein sequence ID" value="GCA65101.1"/>
    <property type="molecule type" value="Genomic_DNA"/>
</dbReference>
<dbReference type="InterPro" id="IPR038765">
    <property type="entry name" value="Papain-like_cys_pep_sf"/>
</dbReference>
<organism evidence="1 2">
    <name type="scientific">Kipferlia bialata</name>
    <dbReference type="NCBI Taxonomy" id="797122"/>
    <lineage>
        <taxon>Eukaryota</taxon>
        <taxon>Metamonada</taxon>
        <taxon>Carpediemonas-like organisms</taxon>
        <taxon>Kipferlia</taxon>
    </lineage>
</organism>
<gene>
    <name evidence="1" type="ORF">KIPB_016248</name>
</gene>
<reference evidence="1 2" key="1">
    <citation type="journal article" date="2018" name="PLoS ONE">
        <title>The draft genome of Kipferlia bialata reveals reductive genome evolution in fornicate parasites.</title>
        <authorList>
            <person name="Tanifuji G."/>
            <person name="Takabayashi S."/>
            <person name="Kume K."/>
            <person name="Takagi M."/>
            <person name="Nakayama T."/>
            <person name="Kamikawa R."/>
            <person name="Inagaki Y."/>
            <person name="Hashimoto T."/>
        </authorList>
    </citation>
    <scope>NUCLEOTIDE SEQUENCE [LARGE SCALE GENOMIC DNA]</scope>
    <source>
        <strain evidence="1">NY0173</strain>
    </source>
</reference>